<dbReference type="Pfam" id="PF13305">
    <property type="entry name" value="TetR_C_33"/>
    <property type="match status" value="1"/>
</dbReference>
<organism evidence="6 7">
    <name type="scientific">Antiquaquibacter soli</name>
    <dbReference type="NCBI Taxonomy" id="3064523"/>
    <lineage>
        <taxon>Bacteria</taxon>
        <taxon>Bacillati</taxon>
        <taxon>Actinomycetota</taxon>
        <taxon>Actinomycetes</taxon>
        <taxon>Micrococcales</taxon>
        <taxon>Microbacteriaceae</taxon>
        <taxon>Antiquaquibacter</taxon>
    </lineage>
</organism>
<reference evidence="6 7" key="1">
    <citation type="submission" date="2023-07" db="EMBL/GenBank/DDBJ databases">
        <title>Protaetiibacter sp. nov WY-16 isolated from soil.</title>
        <authorList>
            <person name="Liu B."/>
            <person name="Wan Y."/>
        </authorList>
    </citation>
    <scope>NUCLEOTIDE SEQUENCE [LARGE SCALE GENOMIC DNA]</scope>
    <source>
        <strain evidence="6 7">WY-16</strain>
    </source>
</reference>
<keyword evidence="7" id="KW-1185">Reference proteome</keyword>
<evidence type="ECO:0000256" key="1">
    <source>
        <dbReference type="ARBA" id="ARBA00023015"/>
    </source>
</evidence>
<accession>A0ABT9BRI6</accession>
<dbReference type="Gene3D" id="1.10.357.10">
    <property type="entry name" value="Tetracycline Repressor, domain 2"/>
    <property type="match status" value="1"/>
</dbReference>
<dbReference type="PANTHER" id="PTHR30055:SF220">
    <property type="entry name" value="TETR-FAMILY REGULATORY PROTEIN"/>
    <property type="match status" value="1"/>
</dbReference>
<proteinExistence type="predicted"/>
<dbReference type="Pfam" id="PF00440">
    <property type="entry name" value="TetR_N"/>
    <property type="match status" value="1"/>
</dbReference>
<name>A0ABT9BRI6_9MICO</name>
<evidence type="ECO:0000256" key="4">
    <source>
        <dbReference type="PROSITE-ProRule" id="PRU00335"/>
    </source>
</evidence>
<evidence type="ECO:0000313" key="7">
    <source>
        <dbReference type="Proteomes" id="UP001241072"/>
    </source>
</evidence>
<dbReference type="InterPro" id="IPR009057">
    <property type="entry name" value="Homeodomain-like_sf"/>
</dbReference>
<dbReference type="EMBL" id="JAUQUB010000001">
    <property type="protein sequence ID" value="MDO7882401.1"/>
    <property type="molecule type" value="Genomic_DNA"/>
</dbReference>
<dbReference type="InterPro" id="IPR036271">
    <property type="entry name" value="Tet_transcr_reg_TetR-rel_C_sf"/>
</dbReference>
<evidence type="ECO:0000256" key="2">
    <source>
        <dbReference type="ARBA" id="ARBA00023125"/>
    </source>
</evidence>
<keyword evidence="2 4" id="KW-0238">DNA-binding</keyword>
<gene>
    <name evidence="6" type="ORF">Q5716_09220</name>
</gene>
<dbReference type="SUPFAM" id="SSF46689">
    <property type="entry name" value="Homeodomain-like"/>
    <property type="match status" value="1"/>
</dbReference>
<evidence type="ECO:0000256" key="3">
    <source>
        <dbReference type="ARBA" id="ARBA00023163"/>
    </source>
</evidence>
<evidence type="ECO:0000313" key="6">
    <source>
        <dbReference type="EMBL" id="MDO7882401.1"/>
    </source>
</evidence>
<sequence length="216" mass="22713">MATPQAHPTARASYHHGDLRHALLAAGVGLARDGGPDAVVLREATRRVGVSPNAAYRHFADREALLAAVCDAAQALLAEAIDAQFAAVVTDDPGERARGHLRAVGTAYVAFALDEPGLFRTAFFVPTDLELAAVPTKAGPSGRTPFELVGDAIDELVASGLMPHERRPQAEFLAWSSVHGLAMLLIDGPLRGLPRAQADAVTQRVVDMVEAGFTAP</sequence>
<dbReference type="Proteomes" id="UP001241072">
    <property type="component" value="Unassembled WGS sequence"/>
</dbReference>
<feature type="domain" description="HTH tetR-type" evidence="5">
    <location>
        <begin position="17"/>
        <end position="77"/>
    </location>
</feature>
<dbReference type="InterPro" id="IPR025996">
    <property type="entry name" value="MT1864/Rv1816-like_C"/>
</dbReference>
<dbReference type="InterPro" id="IPR050109">
    <property type="entry name" value="HTH-type_TetR-like_transc_reg"/>
</dbReference>
<keyword evidence="3" id="KW-0804">Transcription</keyword>
<comment type="caution">
    <text evidence="6">The sequence shown here is derived from an EMBL/GenBank/DDBJ whole genome shotgun (WGS) entry which is preliminary data.</text>
</comment>
<keyword evidence="1" id="KW-0805">Transcription regulation</keyword>
<protein>
    <submittedName>
        <fullName evidence="6">TetR/AcrR family transcriptional regulator</fullName>
    </submittedName>
</protein>
<dbReference type="PANTHER" id="PTHR30055">
    <property type="entry name" value="HTH-TYPE TRANSCRIPTIONAL REGULATOR RUTR"/>
    <property type="match status" value="1"/>
</dbReference>
<feature type="DNA-binding region" description="H-T-H motif" evidence="4">
    <location>
        <begin position="40"/>
        <end position="59"/>
    </location>
</feature>
<dbReference type="SUPFAM" id="SSF48498">
    <property type="entry name" value="Tetracyclin repressor-like, C-terminal domain"/>
    <property type="match status" value="1"/>
</dbReference>
<dbReference type="InterPro" id="IPR001647">
    <property type="entry name" value="HTH_TetR"/>
</dbReference>
<dbReference type="RefSeq" id="WP_305002778.1">
    <property type="nucleotide sequence ID" value="NZ_JAUQUB010000001.1"/>
</dbReference>
<evidence type="ECO:0000259" key="5">
    <source>
        <dbReference type="PROSITE" id="PS50977"/>
    </source>
</evidence>
<dbReference type="PROSITE" id="PS50977">
    <property type="entry name" value="HTH_TETR_2"/>
    <property type="match status" value="1"/>
</dbReference>